<dbReference type="Gene3D" id="3.40.50.2000">
    <property type="entry name" value="Glycogen Phosphorylase B"/>
    <property type="match status" value="2"/>
</dbReference>
<dbReference type="Proteomes" id="UP000031532">
    <property type="component" value="Unassembled WGS sequence"/>
</dbReference>
<evidence type="ECO:0000313" key="3">
    <source>
        <dbReference type="EMBL" id="NHC34196.1"/>
    </source>
</evidence>
<dbReference type="GO" id="GO:0016757">
    <property type="term" value="F:glycosyltransferase activity"/>
    <property type="evidence" value="ECO:0007669"/>
    <property type="project" value="InterPro"/>
</dbReference>
<sequence length="386" mass="42429">MHAKLNSRKVVIYISTGLSTGGAERMLYNLLSKIDKMRFEPIVVSLMDRGTWGDRIIDLGIPVRTVEMERGKPTPAALMRLQRIINEIKPDIIQGWMYHGNIAAQIVSFFIKQKIPILWSIHNSADSLMADNKMTAAIVKLGAWLSRFAASVAFVSQTSKSQHEALGYLPENACVIPNGFDTNLFTPSLLARAAIRSELGLADDSTLIGSICRFHPMKDHSNLLQAAALLLKARPDVHLVLAGTDVNDRNPQLQQQIQTLGISKNIHLLGERRDMPRLTAALDISTSTSAYGEAFPMVVGEAMACGVPCVVTDVGDSRWIVAQTGRVVPPKNPLALAQAWQELIAMSSEQRQALGAMARSRVEECFALDAIAAQYEKLYEQALSKR</sequence>
<proteinExistence type="predicted"/>
<dbReference type="PANTHER" id="PTHR12526">
    <property type="entry name" value="GLYCOSYLTRANSFERASE"/>
    <property type="match status" value="1"/>
</dbReference>
<feature type="domain" description="Glycosyltransferase subfamily 4-like N-terminal" evidence="2">
    <location>
        <begin position="21"/>
        <end position="183"/>
    </location>
</feature>
<evidence type="ECO:0000313" key="4">
    <source>
        <dbReference type="Proteomes" id="UP000031532"/>
    </source>
</evidence>
<name>A0A9X5E2V9_9CYAN</name>
<reference evidence="3 4" key="1">
    <citation type="journal article" date="2015" name="Genome Announc.">
        <title>Draft Genome Sequence of the Terrestrial Cyanobacterium Scytonema millei VB511283, Isolated from Eastern India.</title>
        <authorList>
            <person name="Sen D."/>
            <person name="Chandrababunaidu M.M."/>
            <person name="Singh D."/>
            <person name="Sanghi N."/>
            <person name="Ghorai A."/>
            <person name="Mishra G.P."/>
            <person name="Madduluri M."/>
            <person name="Adhikary S.P."/>
            <person name="Tripathy S."/>
        </authorList>
    </citation>
    <scope>NUCLEOTIDE SEQUENCE [LARGE SCALE GENOMIC DNA]</scope>
    <source>
        <strain evidence="3 4">VB511283</strain>
    </source>
</reference>
<dbReference type="InterPro" id="IPR028098">
    <property type="entry name" value="Glyco_trans_4-like_N"/>
</dbReference>
<accession>A0A9X5E2V9</accession>
<dbReference type="RefSeq" id="WP_039715591.1">
    <property type="nucleotide sequence ID" value="NZ_JTJC03000001.1"/>
</dbReference>
<dbReference type="InterPro" id="IPR001296">
    <property type="entry name" value="Glyco_trans_1"/>
</dbReference>
<dbReference type="Pfam" id="PF13439">
    <property type="entry name" value="Glyco_transf_4"/>
    <property type="match status" value="1"/>
</dbReference>
<dbReference type="SUPFAM" id="SSF53756">
    <property type="entry name" value="UDP-Glycosyltransferase/glycogen phosphorylase"/>
    <property type="match status" value="1"/>
</dbReference>
<feature type="domain" description="Glycosyl transferase family 1" evidence="1">
    <location>
        <begin position="193"/>
        <end position="360"/>
    </location>
</feature>
<comment type="caution">
    <text evidence="3">The sequence shown here is derived from an EMBL/GenBank/DDBJ whole genome shotgun (WGS) entry which is preliminary data.</text>
</comment>
<dbReference type="AlphaFoldDB" id="A0A9X5E2V9"/>
<evidence type="ECO:0000259" key="2">
    <source>
        <dbReference type="Pfam" id="PF13439"/>
    </source>
</evidence>
<dbReference type="OrthoDB" id="9787617at2"/>
<dbReference type="EMBL" id="JTJC03000001">
    <property type="protein sequence ID" value="NHC34196.1"/>
    <property type="molecule type" value="Genomic_DNA"/>
</dbReference>
<evidence type="ECO:0000259" key="1">
    <source>
        <dbReference type="Pfam" id="PF00534"/>
    </source>
</evidence>
<keyword evidence="4" id="KW-1185">Reference proteome</keyword>
<gene>
    <name evidence="3" type="ORF">QH73_0005885</name>
</gene>
<organism evidence="3 4">
    <name type="scientific">Scytonema millei VB511283</name>
    <dbReference type="NCBI Taxonomy" id="1245923"/>
    <lineage>
        <taxon>Bacteria</taxon>
        <taxon>Bacillati</taxon>
        <taxon>Cyanobacteriota</taxon>
        <taxon>Cyanophyceae</taxon>
        <taxon>Nostocales</taxon>
        <taxon>Scytonemataceae</taxon>
        <taxon>Scytonema</taxon>
    </lineage>
</organism>
<dbReference type="Pfam" id="PF00534">
    <property type="entry name" value="Glycos_transf_1"/>
    <property type="match status" value="1"/>
</dbReference>
<protein>
    <submittedName>
        <fullName evidence="3">Glycosyltransferase</fullName>
    </submittedName>
</protein>